<evidence type="ECO:0000313" key="4">
    <source>
        <dbReference type="EMBL" id="KAK2107275.1"/>
    </source>
</evidence>
<dbReference type="EMBL" id="JASSZA010000007">
    <property type="protein sequence ID" value="KAK2107275.1"/>
    <property type="molecule type" value="Genomic_DNA"/>
</dbReference>
<dbReference type="Proteomes" id="UP001266305">
    <property type="component" value="Unassembled WGS sequence"/>
</dbReference>
<dbReference type="PANTHER" id="PTHR10715:SF7">
    <property type="entry name" value="LARGE RIBOSOMAL SUBUNIT PROTEIN EL6"/>
    <property type="match status" value="1"/>
</dbReference>
<comment type="caution">
    <text evidence="4">The sequence shown here is derived from an EMBL/GenBank/DDBJ whole genome shotgun (WGS) entry which is preliminary data.</text>
</comment>
<accession>A0ABQ9VDN4</accession>
<reference evidence="4 5" key="1">
    <citation type="submission" date="2023-05" db="EMBL/GenBank/DDBJ databases">
        <title>B98-5 Cell Line De Novo Hybrid Assembly: An Optical Mapping Approach.</title>
        <authorList>
            <person name="Kananen K."/>
            <person name="Auerbach J.A."/>
            <person name="Kautto E."/>
            <person name="Blachly J.S."/>
        </authorList>
    </citation>
    <scope>NUCLEOTIDE SEQUENCE [LARGE SCALE GENOMIC DNA]</scope>
    <source>
        <strain evidence="4">B95-8</strain>
        <tissue evidence="4">Cell line</tissue>
    </source>
</reference>
<keyword evidence="4" id="KW-0687">Ribonucleoprotein</keyword>
<feature type="compositionally biased region" description="Basic and acidic residues" evidence="2">
    <location>
        <begin position="77"/>
        <end position="101"/>
    </location>
</feature>
<evidence type="ECO:0000256" key="1">
    <source>
        <dbReference type="ARBA" id="ARBA00034092"/>
    </source>
</evidence>
<sequence length="223" mass="24399">MRFGGGRALRERPGVEVGLGFPDSLRRPLPCGARPGVQQRAPLPSSRGEVHCRGSRLGFAQKKGSLQPSGLSVEEMTAGKKVEKPDIKEKKLEAKKADAGGKVKKSKPKAKMSEKGNPHCSRNPVFVRGIGRYSRSAMHSRKAMYKRKYSAAKSKVEKKKKEKVLATVTKPVGGDKNGGTLAIKLHKIPTYYPSEDVSQKLLSHGRKPFSWHVRKLQASPPGP</sequence>
<feature type="compositionally biased region" description="Basic residues" evidence="2">
    <location>
        <begin position="149"/>
        <end position="162"/>
    </location>
</feature>
<dbReference type="InterPro" id="IPR000915">
    <property type="entry name" value="60S_ribosomal_eL6"/>
</dbReference>
<name>A0ABQ9VDN4_SAGOE</name>
<evidence type="ECO:0000256" key="2">
    <source>
        <dbReference type="SAM" id="MobiDB-lite"/>
    </source>
</evidence>
<organism evidence="4 5">
    <name type="scientific">Saguinus oedipus</name>
    <name type="common">Cotton-top tamarin</name>
    <name type="synonym">Oedipomidas oedipus</name>
    <dbReference type="NCBI Taxonomy" id="9490"/>
    <lineage>
        <taxon>Eukaryota</taxon>
        <taxon>Metazoa</taxon>
        <taxon>Chordata</taxon>
        <taxon>Craniata</taxon>
        <taxon>Vertebrata</taxon>
        <taxon>Euteleostomi</taxon>
        <taxon>Mammalia</taxon>
        <taxon>Eutheria</taxon>
        <taxon>Euarchontoglires</taxon>
        <taxon>Primates</taxon>
        <taxon>Haplorrhini</taxon>
        <taxon>Platyrrhini</taxon>
        <taxon>Cebidae</taxon>
        <taxon>Callitrichinae</taxon>
        <taxon>Saguinus</taxon>
    </lineage>
</organism>
<protein>
    <submittedName>
        <fullName evidence="4">60S ribosomal protein L6</fullName>
    </submittedName>
</protein>
<evidence type="ECO:0000259" key="3">
    <source>
        <dbReference type="Pfam" id="PF03868"/>
    </source>
</evidence>
<feature type="region of interest" description="Disordered" evidence="2">
    <location>
        <begin position="1"/>
        <end position="128"/>
    </location>
</feature>
<comment type="function">
    <text evidence="1">Component of the large ribosomal subunit. The ribosome is a large ribonucleoprotein complex responsible for the synthesis of proteins in the cell.</text>
</comment>
<proteinExistence type="predicted"/>
<keyword evidence="5" id="KW-1185">Reference proteome</keyword>
<evidence type="ECO:0000313" key="5">
    <source>
        <dbReference type="Proteomes" id="UP001266305"/>
    </source>
</evidence>
<keyword evidence="4" id="KW-0689">Ribosomal protein</keyword>
<feature type="domain" description="Large ribosomal subunit protein uL6 N-terminal" evidence="3">
    <location>
        <begin position="113"/>
        <end position="171"/>
    </location>
</feature>
<dbReference type="GO" id="GO:0005840">
    <property type="term" value="C:ribosome"/>
    <property type="evidence" value="ECO:0007669"/>
    <property type="project" value="UniProtKB-KW"/>
</dbReference>
<feature type="region of interest" description="Disordered" evidence="2">
    <location>
        <begin position="149"/>
        <end position="180"/>
    </location>
</feature>
<dbReference type="PANTHER" id="PTHR10715">
    <property type="entry name" value="60S RIBOSOMAL PROTEIN L6"/>
    <property type="match status" value="1"/>
</dbReference>
<dbReference type="InterPro" id="IPR005568">
    <property type="entry name" value="Ribosomal_uL6_N"/>
</dbReference>
<gene>
    <name evidence="4" type="primary">RPL6_27</name>
    <name evidence="4" type="ORF">P7K49_016789</name>
</gene>
<dbReference type="Pfam" id="PF03868">
    <property type="entry name" value="Ribosomal_L6e_N"/>
    <property type="match status" value="1"/>
</dbReference>